<reference evidence="4 5" key="1">
    <citation type="submission" date="2016-01" db="EMBL/GenBank/DDBJ databases">
        <authorList>
            <person name="Oliw E.H."/>
        </authorList>
    </citation>
    <scope>NUCLEOTIDE SEQUENCE [LARGE SCALE GENOMIC DNA]</scope>
    <source>
        <strain evidence="4 5">DY10</strain>
    </source>
</reference>
<feature type="transmembrane region" description="Helical" evidence="1">
    <location>
        <begin position="105"/>
        <end position="125"/>
    </location>
</feature>
<gene>
    <name evidence="4" type="ORF">AWR27_17595</name>
</gene>
<protein>
    <recommendedName>
        <fullName evidence="6">FecR protein domain-containing protein</fullName>
    </recommendedName>
</protein>
<evidence type="ECO:0000313" key="4">
    <source>
        <dbReference type="EMBL" id="AQG80978.1"/>
    </source>
</evidence>
<dbReference type="InterPro" id="IPR012373">
    <property type="entry name" value="Ferrdict_sens_TM"/>
</dbReference>
<dbReference type="AlphaFoldDB" id="A0A1P9X046"/>
<proteinExistence type="predicted"/>
<dbReference type="STRING" id="1178516.AWR27_17595"/>
<dbReference type="OrthoDB" id="645173at2"/>
<dbReference type="KEGG" id="smon:AWR27_17595"/>
<name>A0A1P9X046_9BACT</name>
<dbReference type="InterPro" id="IPR006860">
    <property type="entry name" value="FecR"/>
</dbReference>
<dbReference type="Pfam" id="PF16344">
    <property type="entry name" value="FecR_C"/>
    <property type="match status" value="1"/>
</dbReference>
<sequence length="383" mass="42662">MQAWAYYSTADEFLADETFRDWVRSGAFMQPDHPFTHWLNEHPALLIPARQGAEFLAATALHEQPVADTDVQQLIANTWHTIRERETDPIGADPKLISLWHRTFTHWRVAAAITVVGGLVSWLLLINSERAGSADNTIGFLQKESENKSVQRGPTERGPAWIKEANRTAADQLISLSDGSVVYLRPNSSLRHPVSFAADRREVELVGEAFFEVAKNPNQPFFVRTQTLTTRVVGTSFLVRALDQQASVQVRTGRVVVYANQTLTAPSPRIVTLQANQQVTVRPADETLQPETVQQPSALARKLNQQSFSFNDAPITTVLDQVAQTYGIRIDYDAVRFANCRVTTTLGDEPLTEKLSVLAEVIGPDARYEVDGNRIRFSGRGCP</sequence>
<dbReference type="Gene3D" id="2.60.120.1440">
    <property type="match status" value="1"/>
</dbReference>
<dbReference type="PANTHER" id="PTHR30273:SF2">
    <property type="entry name" value="PROTEIN FECR"/>
    <property type="match status" value="1"/>
</dbReference>
<dbReference type="PANTHER" id="PTHR30273">
    <property type="entry name" value="PERIPLASMIC SIGNAL SENSOR AND SIGMA FACTOR ACTIVATOR FECR-RELATED"/>
    <property type="match status" value="1"/>
</dbReference>
<keyword evidence="5" id="KW-1185">Reference proteome</keyword>
<dbReference type="Gene3D" id="3.55.50.30">
    <property type="match status" value="1"/>
</dbReference>
<evidence type="ECO:0000313" key="5">
    <source>
        <dbReference type="Proteomes" id="UP000187941"/>
    </source>
</evidence>
<dbReference type="InterPro" id="IPR032508">
    <property type="entry name" value="FecR_C"/>
</dbReference>
<dbReference type="EMBL" id="CP014263">
    <property type="protein sequence ID" value="AQG80978.1"/>
    <property type="molecule type" value="Genomic_DNA"/>
</dbReference>
<feature type="domain" description="Protein FecR C-terminal" evidence="3">
    <location>
        <begin position="308"/>
        <end position="375"/>
    </location>
</feature>
<keyword evidence="1" id="KW-1133">Transmembrane helix</keyword>
<accession>A0A1P9X046</accession>
<dbReference type="Proteomes" id="UP000187941">
    <property type="component" value="Chromosome"/>
</dbReference>
<evidence type="ECO:0008006" key="6">
    <source>
        <dbReference type="Google" id="ProtNLM"/>
    </source>
</evidence>
<dbReference type="Pfam" id="PF04773">
    <property type="entry name" value="FecR"/>
    <property type="match status" value="1"/>
</dbReference>
<dbReference type="RefSeq" id="WP_077132441.1">
    <property type="nucleotide sequence ID" value="NZ_CP014263.1"/>
</dbReference>
<dbReference type="GO" id="GO:0016989">
    <property type="term" value="F:sigma factor antagonist activity"/>
    <property type="evidence" value="ECO:0007669"/>
    <property type="project" value="TreeGrafter"/>
</dbReference>
<keyword evidence="1" id="KW-0472">Membrane</keyword>
<feature type="domain" description="FecR protein" evidence="2">
    <location>
        <begin position="171"/>
        <end position="255"/>
    </location>
</feature>
<evidence type="ECO:0000259" key="2">
    <source>
        <dbReference type="Pfam" id="PF04773"/>
    </source>
</evidence>
<evidence type="ECO:0000259" key="3">
    <source>
        <dbReference type="Pfam" id="PF16344"/>
    </source>
</evidence>
<keyword evidence="1" id="KW-0812">Transmembrane</keyword>
<evidence type="ECO:0000256" key="1">
    <source>
        <dbReference type="SAM" id="Phobius"/>
    </source>
</evidence>
<organism evidence="4 5">
    <name type="scientific">Spirosoma montaniterrae</name>
    <dbReference type="NCBI Taxonomy" id="1178516"/>
    <lineage>
        <taxon>Bacteria</taxon>
        <taxon>Pseudomonadati</taxon>
        <taxon>Bacteroidota</taxon>
        <taxon>Cytophagia</taxon>
        <taxon>Cytophagales</taxon>
        <taxon>Cytophagaceae</taxon>
        <taxon>Spirosoma</taxon>
    </lineage>
</organism>